<evidence type="ECO:0000256" key="1">
    <source>
        <dbReference type="SAM" id="MobiDB-lite"/>
    </source>
</evidence>
<sequence>MPSDVNPVATTTSRRGRLPDNSPTLRGLILPLELPTANTILRMKNITLS</sequence>
<feature type="region of interest" description="Disordered" evidence="1">
    <location>
        <begin position="1"/>
        <end position="26"/>
    </location>
</feature>
<dbReference type="AlphaFoldDB" id="A0A0A9GTU4"/>
<reference evidence="2" key="1">
    <citation type="submission" date="2014-09" db="EMBL/GenBank/DDBJ databases">
        <authorList>
            <person name="Magalhaes I.L.F."/>
            <person name="Oliveira U."/>
            <person name="Santos F.R."/>
            <person name="Vidigal T.H.D.A."/>
            <person name="Brescovit A.D."/>
            <person name="Santos A.J."/>
        </authorList>
    </citation>
    <scope>NUCLEOTIDE SEQUENCE</scope>
    <source>
        <tissue evidence="2">Shoot tissue taken approximately 20 cm above the soil surface</tissue>
    </source>
</reference>
<organism evidence="2">
    <name type="scientific">Arundo donax</name>
    <name type="common">Giant reed</name>
    <name type="synonym">Donax arundinaceus</name>
    <dbReference type="NCBI Taxonomy" id="35708"/>
    <lineage>
        <taxon>Eukaryota</taxon>
        <taxon>Viridiplantae</taxon>
        <taxon>Streptophyta</taxon>
        <taxon>Embryophyta</taxon>
        <taxon>Tracheophyta</taxon>
        <taxon>Spermatophyta</taxon>
        <taxon>Magnoliopsida</taxon>
        <taxon>Liliopsida</taxon>
        <taxon>Poales</taxon>
        <taxon>Poaceae</taxon>
        <taxon>PACMAD clade</taxon>
        <taxon>Arundinoideae</taxon>
        <taxon>Arundineae</taxon>
        <taxon>Arundo</taxon>
    </lineage>
</organism>
<protein>
    <submittedName>
        <fullName evidence="2">Uncharacterized protein</fullName>
    </submittedName>
</protein>
<accession>A0A0A9GTU4</accession>
<dbReference type="EMBL" id="GBRH01173913">
    <property type="protein sequence ID" value="JAE23983.1"/>
    <property type="molecule type" value="Transcribed_RNA"/>
</dbReference>
<name>A0A0A9GTU4_ARUDO</name>
<proteinExistence type="predicted"/>
<reference evidence="2" key="2">
    <citation type="journal article" date="2015" name="Data Brief">
        <title>Shoot transcriptome of the giant reed, Arundo donax.</title>
        <authorList>
            <person name="Barrero R.A."/>
            <person name="Guerrero F.D."/>
            <person name="Moolhuijzen P."/>
            <person name="Goolsby J.A."/>
            <person name="Tidwell J."/>
            <person name="Bellgard S.E."/>
            <person name="Bellgard M.I."/>
        </authorList>
    </citation>
    <scope>NUCLEOTIDE SEQUENCE</scope>
    <source>
        <tissue evidence="2">Shoot tissue taken approximately 20 cm above the soil surface</tissue>
    </source>
</reference>
<evidence type="ECO:0000313" key="2">
    <source>
        <dbReference type="EMBL" id="JAE23983.1"/>
    </source>
</evidence>